<sequence length="245" mass="27674">MSLTEKQKNLLRWIVKGVLAGDFPAEDNILWGCQVFGGPSWPNYTGSDSCPEVEFPTLGGLEKSGYINLQTIASDEYKCALTQKAYEAVDSNFAEPNRSAIRHLIPLTEVEHLDCELWERVRFSVSAGGDNPKAWDTAIRNATVVLEDRMRKLGNIDNINQKATGNGIVNLIFGSNKSLQKDKLPSEELEAYRDLYSGTMKLFRNRYAHRFIDPKPEEGGEIIVFINLLLKMLDNLDWETENENT</sequence>
<evidence type="ECO:0000313" key="3">
    <source>
        <dbReference type="Proteomes" id="UP000068167"/>
    </source>
</evidence>
<dbReference type="Proteomes" id="UP000068167">
    <property type="component" value="Chromosome"/>
</dbReference>
<dbReference type="AlphaFoldDB" id="A0A0K1RZB3"/>
<proteinExistence type="predicted"/>
<evidence type="ECO:0000313" key="2">
    <source>
        <dbReference type="EMBL" id="AKV67237.1"/>
    </source>
</evidence>
<dbReference type="KEGG" id="mpk:VL20_2123"/>
<organism evidence="2 3">
    <name type="scientific">Microcystis panniformis FACHB-1757</name>
    <dbReference type="NCBI Taxonomy" id="1638788"/>
    <lineage>
        <taxon>Bacteria</taxon>
        <taxon>Bacillati</taxon>
        <taxon>Cyanobacteriota</taxon>
        <taxon>Cyanophyceae</taxon>
        <taxon>Oscillatoriophycideae</taxon>
        <taxon>Chroococcales</taxon>
        <taxon>Microcystaceae</taxon>
        <taxon>Microcystis</taxon>
    </lineage>
</organism>
<accession>A0A0K1RZB3</accession>
<dbReference type="InterPro" id="IPR012654">
    <property type="entry name" value="CHP02391"/>
</dbReference>
<dbReference type="PATRIC" id="fig|1638788.3.peg.2137"/>
<feature type="domain" description="Conserved hypothetical protein CHP02391" evidence="1">
    <location>
        <begin position="112"/>
        <end position="233"/>
    </location>
</feature>
<evidence type="ECO:0000259" key="1">
    <source>
        <dbReference type="Pfam" id="PF09509"/>
    </source>
</evidence>
<dbReference type="RefSeq" id="WP_052276261.1">
    <property type="nucleotide sequence ID" value="NZ_CP011339.1"/>
</dbReference>
<name>A0A0K1RZB3_9CHRO</name>
<protein>
    <recommendedName>
        <fullName evidence="1">Conserved hypothetical protein CHP02391 domain-containing protein</fullName>
    </recommendedName>
</protein>
<reference evidence="2 3" key="1">
    <citation type="journal article" date="2016" name="Stand. Genomic Sci.">
        <title>Complete genome sequence and genomic characterization of Microcystis panniformis FACHB 1757 by third-generation sequencing.</title>
        <authorList>
            <person name="Zhang J.Y."/>
            <person name="Guan R."/>
            <person name="Zhang H.J."/>
            <person name="Li H."/>
            <person name="Xiao P."/>
            <person name="Yu G.L."/>
            <person name="Du L."/>
            <person name="Cao D.M."/>
            <person name="Zhu B.C."/>
            <person name="Li R.H."/>
            <person name="Lu Z.H."/>
        </authorList>
    </citation>
    <scope>NUCLEOTIDE SEQUENCE [LARGE SCALE GENOMIC DNA]</scope>
    <source>
        <strain evidence="2 3">FACHB-1757</strain>
    </source>
</reference>
<dbReference type="Pfam" id="PF09509">
    <property type="entry name" value="Hypoth_Ymh"/>
    <property type="match status" value="1"/>
</dbReference>
<dbReference type="EMBL" id="CP011339">
    <property type="protein sequence ID" value="AKV67237.1"/>
    <property type="molecule type" value="Genomic_DNA"/>
</dbReference>
<keyword evidence="3" id="KW-1185">Reference proteome</keyword>
<gene>
    <name evidence="2" type="ORF">VL20_2123</name>
</gene>